<keyword evidence="6 17" id="KW-0808">Transferase</keyword>
<protein>
    <recommendedName>
        <fullName evidence="3">histidine kinase</fullName>
        <ecNumber evidence="3">2.7.13.3</ecNumber>
    </recommendedName>
</protein>
<dbReference type="InterPro" id="IPR004358">
    <property type="entry name" value="Sig_transdc_His_kin-like_C"/>
</dbReference>
<dbReference type="Gene3D" id="1.10.287.130">
    <property type="match status" value="1"/>
</dbReference>
<dbReference type="Gene3D" id="3.30.450.210">
    <property type="entry name" value="Two-component sensor protein CpxA, periplasmic domain"/>
    <property type="match status" value="1"/>
</dbReference>
<dbReference type="PROSITE" id="PS50885">
    <property type="entry name" value="HAMP"/>
    <property type="match status" value="1"/>
</dbReference>
<dbReference type="EMBL" id="CAKLDI010000001">
    <property type="protein sequence ID" value="CAH0534580.1"/>
    <property type="molecule type" value="Genomic_DNA"/>
</dbReference>
<feature type="domain" description="Histidine kinase" evidence="15">
    <location>
        <begin position="245"/>
        <end position="454"/>
    </location>
</feature>
<evidence type="ECO:0000256" key="2">
    <source>
        <dbReference type="ARBA" id="ARBA00004651"/>
    </source>
</evidence>
<dbReference type="SUPFAM" id="SSF55874">
    <property type="entry name" value="ATPase domain of HSP90 chaperone/DNA topoisomerase II/histidine kinase"/>
    <property type="match status" value="1"/>
</dbReference>
<comment type="catalytic activity">
    <reaction evidence="1">
        <text>ATP + protein L-histidine = ADP + protein N-phospho-L-histidine.</text>
        <dbReference type="EC" id="2.7.13.3"/>
    </reaction>
</comment>
<evidence type="ECO:0000256" key="14">
    <source>
        <dbReference type="SAM" id="Phobius"/>
    </source>
</evidence>
<dbReference type="InterPro" id="IPR003661">
    <property type="entry name" value="HisK_dim/P_dom"/>
</dbReference>
<dbReference type="Gene3D" id="3.30.565.10">
    <property type="entry name" value="Histidine kinase-like ATPase, C-terminal domain"/>
    <property type="match status" value="1"/>
</dbReference>
<dbReference type="CDD" id="cd00082">
    <property type="entry name" value="HisKA"/>
    <property type="match status" value="1"/>
</dbReference>
<accession>A0ABN8DXM1</accession>
<proteinExistence type="predicted"/>
<dbReference type="NCBIfam" id="NF007007">
    <property type="entry name" value="PRK09470.1"/>
    <property type="match status" value="1"/>
</dbReference>
<keyword evidence="12" id="KW-0902">Two-component regulatory system</keyword>
<dbReference type="Pfam" id="PF00672">
    <property type="entry name" value="HAMP"/>
    <property type="match status" value="1"/>
</dbReference>
<dbReference type="SUPFAM" id="SSF47384">
    <property type="entry name" value="Homodimeric domain of signal transducing histidine kinase"/>
    <property type="match status" value="1"/>
</dbReference>
<evidence type="ECO:0000256" key="5">
    <source>
        <dbReference type="ARBA" id="ARBA00022553"/>
    </source>
</evidence>
<dbReference type="Proteomes" id="UP000838672">
    <property type="component" value="Unassembled WGS sequence"/>
</dbReference>
<keyword evidence="18" id="KW-1185">Reference proteome</keyword>
<dbReference type="SMART" id="SM00387">
    <property type="entry name" value="HATPase_c"/>
    <property type="match status" value="1"/>
</dbReference>
<dbReference type="PRINTS" id="PR00344">
    <property type="entry name" value="BCTRLSENSOR"/>
</dbReference>
<dbReference type="InterPro" id="IPR003660">
    <property type="entry name" value="HAMP_dom"/>
</dbReference>
<evidence type="ECO:0000259" key="16">
    <source>
        <dbReference type="PROSITE" id="PS50885"/>
    </source>
</evidence>
<evidence type="ECO:0000256" key="4">
    <source>
        <dbReference type="ARBA" id="ARBA00022475"/>
    </source>
</evidence>
<keyword evidence="9 17" id="KW-0418">Kinase</keyword>
<dbReference type="EC" id="2.7.13.3" evidence="3"/>
<dbReference type="PANTHER" id="PTHR45528:SF1">
    <property type="entry name" value="SENSOR HISTIDINE KINASE CPXA"/>
    <property type="match status" value="1"/>
</dbReference>
<evidence type="ECO:0000256" key="8">
    <source>
        <dbReference type="ARBA" id="ARBA00022741"/>
    </source>
</evidence>
<dbReference type="InterPro" id="IPR032404">
    <property type="entry name" value="CpxA_peri"/>
</dbReference>
<dbReference type="InterPro" id="IPR036890">
    <property type="entry name" value="HATPase_C_sf"/>
</dbReference>
<evidence type="ECO:0000313" key="17">
    <source>
        <dbReference type="EMBL" id="CAH0534580.1"/>
    </source>
</evidence>
<keyword evidence="5" id="KW-0597">Phosphoprotein</keyword>
<evidence type="ECO:0000256" key="12">
    <source>
        <dbReference type="ARBA" id="ARBA00023012"/>
    </source>
</evidence>
<evidence type="ECO:0000256" key="1">
    <source>
        <dbReference type="ARBA" id="ARBA00000085"/>
    </source>
</evidence>
<keyword evidence="8" id="KW-0547">Nucleotide-binding</keyword>
<evidence type="ECO:0000256" key="3">
    <source>
        <dbReference type="ARBA" id="ARBA00012438"/>
    </source>
</evidence>
<dbReference type="InterPro" id="IPR050398">
    <property type="entry name" value="HssS/ArlS-like"/>
</dbReference>
<reference evidence="17" key="1">
    <citation type="submission" date="2021-11" db="EMBL/GenBank/DDBJ databases">
        <authorList>
            <person name="Rodrigo-Torres L."/>
            <person name="Arahal R. D."/>
            <person name="Lucena T."/>
        </authorList>
    </citation>
    <scope>NUCLEOTIDE SEQUENCE</scope>
    <source>
        <strain evidence="17">CECT 7929</strain>
    </source>
</reference>
<gene>
    <name evidence="17" type="primary">cpxA</name>
    <name evidence="17" type="ORF">VST7929_02524</name>
</gene>
<dbReference type="Pfam" id="PF00512">
    <property type="entry name" value="HisKA"/>
    <property type="match status" value="1"/>
</dbReference>
<evidence type="ECO:0000256" key="7">
    <source>
        <dbReference type="ARBA" id="ARBA00022692"/>
    </source>
</evidence>
<feature type="transmembrane region" description="Helical" evidence="14">
    <location>
        <begin position="12"/>
        <end position="30"/>
    </location>
</feature>
<dbReference type="RefSeq" id="WP_237467445.1">
    <property type="nucleotide sequence ID" value="NZ_CAKLDI010000001.1"/>
</dbReference>
<keyword evidence="11 14" id="KW-1133">Transmembrane helix</keyword>
<keyword evidence="4" id="KW-1003">Cell membrane</keyword>
<comment type="subcellular location">
    <subcellularLocation>
        <location evidence="2">Cell membrane</location>
        <topology evidence="2">Multi-pass membrane protein</topology>
    </subcellularLocation>
</comment>
<dbReference type="InterPro" id="IPR036097">
    <property type="entry name" value="HisK_dim/P_sf"/>
</dbReference>
<dbReference type="InterPro" id="IPR038515">
    <property type="entry name" value="CpxA_peri_sf"/>
</dbReference>
<evidence type="ECO:0000259" key="15">
    <source>
        <dbReference type="PROSITE" id="PS50109"/>
    </source>
</evidence>
<evidence type="ECO:0000256" key="10">
    <source>
        <dbReference type="ARBA" id="ARBA00022840"/>
    </source>
</evidence>
<evidence type="ECO:0000256" key="11">
    <source>
        <dbReference type="ARBA" id="ARBA00022989"/>
    </source>
</evidence>
<evidence type="ECO:0000256" key="13">
    <source>
        <dbReference type="ARBA" id="ARBA00023136"/>
    </source>
</evidence>
<dbReference type="Pfam" id="PF02518">
    <property type="entry name" value="HATPase_c"/>
    <property type="match status" value="1"/>
</dbReference>
<dbReference type="Pfam" id="PF16527">
    <property type="entry name" value="CpxA_peri"/>
    <property type="match status" value="1"/>
</dbReference>
<sequence length="461" mass="52786">MRWLLNSLYGRIFALFWLTLALVVAAVLWLPKLDPRQQHDIPEKYLQRVANLSQELSTLIQDNSLSQRNLRRKFRNLEDQRHARFYLLDAQGNLKFNRHHRQPRPLRNFVSISDDLQAPKRKLYGDWQLSGPFLVQDKNQNYHLYIGQPSRKPPPFFLQILDRPLQFLLLTLAISTPFLLWLSWALSQPARRLQQAATRVAHGQFTPDPSLERGSREFAQTGHSFNQMVQSLAQMQQNQQRLLSNISHELRSPLTRLRMANAIAERKQGESKESTRIALEADRLEAMIAALLTLSREQLDDLHNRQSLVIDQLWLPILQDAQFEAEQRGKTLRYAELPQQYLLGHANQLMSALENVIRNAIKYAETSIDITMACDEKQLTITVSDDGPGVPNEQLQDIFRPFYRVSDARDRDSGGTGLGLAISAQAVHQHNGQIEAMENAQGGLSVRITLPFAACSPDIKQ</sequence>
<feature type="domain" description="HAMP" evidence="16">
    <location>
        <begin position="184"/>
        <end position="237"/>
    </location>
</feature>
<dbReference type="SUPFAM" id="SSF158472">
    <property type="entry name" value="HAMP domain-like"/>
    <property type="match status" value="1"/>
</dbReference>
<dbReference type="InterPro" id="IPR058125">
    <property type="entry name" value="CpxA"/>
</dbReference>
<dbReference type="GO" id="GO:0004673">
    <property type="term" value="F:protein histidine kinase activity"/>
    <property type="evidence" value="ECO:0007669"/>
    <property type="project" value="UniProtKB-EC"/>
</dbReference>
<dbReference type="PROSITE" id="PS50109">
    <property type="entry name" value="HIS_KIN"/>
    <property type="match status" value="1"/>
</dbReference>
<dbReference type="InterPro" id="IPR005467">
    <property type="entry name" value="His_kinase_dom"/>
</dbReference>
<keyword evidence="7 14" id="KW-0812">Transmembrane</keyword>
<dbReference type="SMART" id="SM00388">
    <property type="entry name" value="HisKA"/>
    <property type="match status" value="1"/>
</dbReference>
<keyword evidence="10" id="KW-0067">ATP-binding</keyword>
<name>A0ABN8DXM1_9VIBR</name>
<evidence type="ECO:0000256" key="9">
    <source>
        <dbReference type="ARBA" id="ARBA00022777"/>
    </source>
</evidence>
<comment type="caution">
    <text evidence="17">The sequence shown here is derived from an EMBL/GenBank/DDBJ whole genome shotgun (WGS) entry which is preliminary data.</text>
</comment>
<evidence type="ECO:0000256" key="6">
    <source>
        <dbReference type="ARBA" id="ARBA00022679"/>
    </source>
</evidence>
<dbReference type="SMART" id="SM00304">
    <property type="entry name" value="HAMP"/>
    <property type="match status" value="1"/>
</dbReference>
<evidence type="ECO:0000313" key="18">
    <source>
        <dbReference type="Proteomes" id="UP000838672"/>
    </source>
</evidence>
<dbReference type="CDD" id="cd06225">
    <property type="entry name" value="HAMP"/>
    <property type="match status" value="1"/>
</dbReference>
<keyword evidence="13 14" id="KW-0472">Membrane</keyword>
<organism evidence="17 18">
    <name type="scientific">Vibrio stylophorae</name>
    <dbReference type="NCBI Taxonomy" id="659351"/>
    <lineage>
        <taxon>Bacteria</taxon>
        <taxon>Pseudomonadati</taxon>
        <taxon>Pseudomonadota</taxon>
        <taxon>Gammaproteobacteria</taxon>
        <taxon>Vibrionales</taxon>
        <taxon>Vibrionaceae</taxon>
        <taxon>Vibrio</taxon>
    </lineage>
</organism>
<dbReference type="InterPro" id="IPR003594">
    <property type="entry name" value="HATPase_dom"/>
</dbReference>
<dbReference type="PANTHER" id="PTHR45528">
    <property type="entry name" value="SENSOR HISTIDINE KINASE CPXA"/>
    <property type="match status" value="1"/>
</dbReference>